<dbReference type="AlphaFoldDB" id="A0A2J6S3K2"/>
<evidence type="ECO:0000313" key="2">
    <source>
        <dbReference type="EMBL" id="PMD45318.1"/>
    </source>
</evidence>
<proteinExistence type="predicted"/>
<sequence>MEGVLRSAIGQMQRPLAAGCESSHNKECKCSKVQQSAASPGAYAGRHPLERFGPSALRTLLAPAIQLWCCPSTSSLARNASFAKMHDRQTSAQSAHPSRPASRWLIWRSIEADAAATGTCEAVDPRGVVPGGHVAGDDVHNDAAGKSTGGPPEGMPGTCLLLDANAASIFTV</sequence>
<feature type="region of interest" description="Disordered" evidence="1">
    <location>
        <begin position="127"/>
        <end position="156"/>
    </location>
</feature>
<evidence type="ECO:0000256" key="1">
    <source>
        <dbReference type="SAM" id="MobiDB-lite"/>
    </source>
</evidence>
<keyword evidence="3" id="KW-1185">Reference proteome</keyword>
<dbReference type="EMBL" id="KZ613940">
    <property type="protein sequence ID" value="PMD45318.1"/>
    <property type="molecule type" value="Genomic_DNA"/>
</dbReference>
<gene>
    <name evidence="2" type="ORF">L207DRAFT_578244</name>
</gene>
<dbReference type="Proteomes" id="UP000235786">
    <property type="component" value="Unassembled WGS sequence"/>
</dbReference>
<accession>A0A2J6S3K2</accession>
<protein>
    <submittedName>
        <fullName evidence="2">Uncharacterized protein</fullName>
    </submittedName>
</protein>
<organism evidence="2 3">
    <name type="scientific">Hyaloscypha variabilis (strain UAMH 11265 / GT02V1 / F)</name>
    <name type="common">Meliniomyces variabilis</name>
    <dbReference type="NCBI Taxonomy" id="1149755"/>
    <lineage>
        <taxon>Eukaryota</taxon>
        <taxon>Fungi</taxon>
        <taxon>Dikarya</taxon>
        <taxon>Ascomycota</taxon>
        <taxon>Pezizomycotina</taxon>
        <taxon>Leotiomycetes</taxon>
        <taxon>Helotiales</taxon>
        <taxon>Hyaloscyphaceae</taxon>
        <taxon>Hyaloscypha</taxon>
        <taxon>Hyaloscypha variabilis</taxon>
    </lineage>
</organism>
<evidence type="ECO:0000313" key="3">
    <source>
        <dbReference type="Proteomes" id="UP000235786"/>
    </source>
</evidence>
<name>A0A2J6S3K2_HYAVF</name>
<reference evidence="2 3" key="1">
    <citation type="submission" date="2016-04" db="EMBL/GenBank/DDBJ databases">
        <title>A degradative enzymes factory behind the ericoid mycorrhizal symbiosis.</title>
        <authorList>
            <consortium name="DOE Joint Genome Institute"/>
            <person name="Martino E."/>
            <person name="Morin E."/>
            <person name="Grelet G."/>
            <person name="Kuo A."/>
            <person name="Kohler A."/>
            <person name="Daghino S."/>
            <person name="Barry K."/>
            <person name="Choi C."/>
            <person name="Cichocki N."/>
            <person name="Clum A."/>
            <person name="Copeland A."/>
            <person name="Hainaut M."/>
            <person name="Haridas S."/>
            <person name="Labutti K."/>
            <person name="Lindquist E."/>
            <person name="Lipzen A."/>
            <person name="Khouja H.-R."/>
            <person name="Murat C."/>
            <person name="Ohm R."/>
            <person name="Olson A."/>
            <person name="Spatafora J."/>
            <person name="Veneault-Fourrey C."/>
            <person name="Henrissat B."/>
            <person name="Grigoriev I."/>
            <person name="Martin F."/>
            <person name="Perotto S."/>
        </authorList>
    </citation>
    <scope>NUCLEOTIDE SEQUENCE [LARGE SCALE GENOMIC DNA]</scope>
    <source>
        <strain evidence="2 3">F</strain>
    </source>
</reference>